<dbReference type="Gene3D" id="3.90.1750.20">
    <property type="entry name" value="Putative Large Serine Recombinase, Chain B, Domain 2"/>
    <property type="match status" value="1"/>
</dbReference>
<comment type="caution">
    <text evidence="2">The sequence shown here is derived from an EMBL/GenBank/DDBJ whole genome shotgun (WGS) entry which is preliminary data.</text>
</comment>
<dbReference type="InterPro" id="IPR038109">
    <property type="entry name" value="DNA_bind_recomb_sf"/>
</dbReference>
<dbReference type="PANTHER" id="PTHR30461">
    <property type="entry name" value="DNA-INVERTASE FROM LAMBDOID PROPHAGE"/>
    <property type="match status" value="1"/>
</dbReference>
<dbReference type="PANTHER" id="PTHR30461:SF23">
    <property type="entry name" value="DNA RECOMBINASE-RELATED"/>
    <property type="match status" value="1"/>
</dbReference>
<protein>
    <recommendedName>
        <fullName evidence="1">Recombinase domain-containing protein</fullName>
    </recommendedName>
</protein>
<evidence type="ECO:0000259" key="1">
    <source>
        <dbReference type="PROSITE" id="PS51737"/>
    </source>
</evidence>
<gene>
    <name evidence="2" type="ORF">GCM10009745_32480</name>
</gene>
<dbReference type="Proteomes" id="UP001500280">
    <property type="component" value="Unassembled WGS sequence"/>
</dbReference>
<proteinExistence type="predicted"/>
<keyword evidence="3" id="KW-1185">Reference proteome</keyword>
<organism evidence="2 3">
    <name type="scientific">Kribbella yunnanensis</name>
    <dbReference type="NCBI Taxonomy" id="190194"/>
    <lineage>
        <taxon>Bacteria</taxon>
        <taxon>Bacillati</taxon>
        <taxon>Actinomycetota</taxon>
        <taxon>Actinomycetes</taxon>
        <taxon>Propionibacteriales</taxon>
        <taxon>Kribbellaceae</taxon>
        <taxon>Kribbella</taxon>
    </lineage>
</organism>
<dbReference type="SUPFAM" id="SSF53041">
    <property type="entry name" value="Resolvase-like"/>
    <property type="match status" value="1"/>
</dbReference>
<dbReference type="EMBL" id="BAAANF010000010">
    <property type="protein sequence ID" value="GAA1685488.1"/>
    <property type="molecule type" value="Genomic_DNA"/>
</dbReference>
<dbReference type="CDD" id="cd00338">
    <property type="entry name" value="Ser_Recombinase"/>
    <property type="match status" value="1"/>
</dbReference>
<accession>A0ABP4TBK2</accession>
<dbReference type="InterPro" id="IPR011109">
    <property type="entry name" value="DNA_bind_recombinase_dom"/>
</dbReference>
<dbReference type="Pfam" id="PF00239">
    <property type="entry name" value="Resolvase"/>
    <property type="match status" value="1"/>
</dbReference>
<dbReference type="InterPro" id="IPR036162">
    <property type="entry name" value="Resolvase-like_N_sf"/>
</dbReference>
<dbReference type="SMART" id="SM00857">
    <property type="entry name" value="Resolvase"/>
    <property type="match status" value="1"/>
</dbReference>
<dbReference type="InterPro" id="IPR006119">
    <property type="entry name" value="Resolv_N"/>
</dbReference>
<evidence type="ECO:0000313" key="2">
    <source>
        <dbReference type="EMBL" id="GAA1685488.1"/>
    </source>
</evidence>
<name>A0ABP4TBK2_9ACTN</name>
<dbReference type="Gene3D" id="3.40.50.1390">
    <property type="entry name" value="Resolvase, N-terminal catalytic domain"/>
    <property type="match status" value="1"/>
</dbReference>
<dbReference type="Pfam" id="PF07508">
    <property type="entry name" value="Recombinase"/>
    <property type="match status" value="1"/>
</dbReference>
<feature type="domain" description="Recombinase" evidence="1">
    <location>
        <begin position="189"/>
        <end position="316"/>
    </location>
</feature>
<dbReference type="RefSeq" id="WP_344151699.1">
    <property type="nucleotide sequence ID" value="NZ_BAAANF010000010.1"/>
</dbReference>
<sequence length="523" mass="59322">MSKSKSTRLVLGFSAWDDKVSLMMGGVKVRYLIYGRSSKDKKELEYSIKTQAREGKEFADRFSWLNCGIYLDNDISASRFAALTAIRGNYDEMLEVIESSGVDVLVMQDLSRSSRDLEFYAQLRKLCMVNGVFFWMIDGNIFDLRVTADRNSLSQQAVHAETWSDSIHDKTSSGLESQVLDGRPHSHVPYGYERFKNQKTGAFESQTFDMSEHVAFHKNGKTEVYTPYGIVKWIYKRFAELASQTAIVDELNERGIPSPGGKLWSRQTVKFIATNPTYMGKRTSGGKAVSEGQWEGIVDAQTFRDVQALVKPEARRTYRKNGRKWLLSYASRCDHCGGWLRSVPRSNKDLTKKPNYRCANLGCGKAGVTAEHFDSFIESCLVAWLARRDVFEKLVSFRRSADTSISRWEDDIAKADLQLEENKALRLSGEMDARDFTDMQKALRKRIETAQKAIRRAAIPQVIVDLVGPDAAEQWEAIAELDTKRDIIKMVCAPRLRSANKNPRAPLVDRVIFCGLMADLEEI</sequence>
<dbReference type="PROSITE" id="PS51737">
    <property type="entry name" value="RECOMBINASE_DNA_BIND"/>
    <property type="match status" value="1"/>
</dbReference>
<reference evidence="3" key="1">
    <citation type="journal article" date="2019" name="Int. J. Syst. Evol. Microbiol.">
        <title>The Global Catalogue of Microorganisms (GCM) 10K type strain sequencing project: providing services to taxonomists for standard genome sequencing and annotation.</title>
        <authorList>
            <consortium name="The Broad Institute Genomics Platform"/>
            <consortium name="The Broad Institute Genome Sequencing Center for Infectious Disease"/>
            <person name="Wu L."/>
            <person name="Ma J."/>
        </authorList>
    </citation>
    <scope>NUCLEOTIDE SEQUENCE [LARGE SCALE GENOMIC DNA]</scope>
    <source>
        <strain evidence="3">JCM 14307</strain>
    </source>
</reference>
<dbReference type="InterPro" id="IPR050639">
    <property type="entry name" value="SSR_resolvase"/>
</dbReference>
<evidence type="ECO:0000313" key="3">
    <source>
        <dbReference type="Proteomes" id="UP001500280"/>
    </source>
</evidence>